<sequence length="60" mass="5949">MKSSVTNVLIALGIIAIGIGIAAAGIYIGETDDAPGAALIGILLMVGAVTLGVRTARRKT</sequence>
<name>A0A1F2UP14_9ACTN</name>
<proteinExistence type="predicted"/>
<keyword evidence="1" id="KW-0812">Transmembrane</keyword>
<gene>
    <name evidence="2" type="ORF">A2074_04600</name>
</gene>
<accession>A0A1F2UP14</accession>
<protein>
    <submittedName>
        <fullName evidence="2">Uncharacterized protein</fullName>
    </submittedName>
</protein>
<dbReference type="EMBL" id="MELI01000085">
    <property type="protein sequence ID" value="OFW32775.1"/>
    <property type="molecule type" value="Genomic_DNA"/>
</dbReference>
<feature type="transmembrane region" description="Helical" evidence="1">
    <location>
        <begin position="34"/>
        <end position="53"/>
    </location>
</feature>
<dbReference type="AlphaFoldDB" id="A0A1F2UP14"/>
<dbReference type="Proteomes" id="UP000178086">
    <property type="component" value="Unassembled WGS sequence"/>
</dbReference>
<evidence type="ECO:0000256" key="1">
    <source>
        <dbReference type="SAM" id="Phobius"/>
    </source>
</evidence>
<keyword evidence="1" id="KW-0472">Membrane</keyword>
<organism evidence="2 3">
    <name type="scientific">Candidatus Aquicultor primus</name>
    <dbReference type="NCBI Taxonomy" id="1797195"/>
    <lineage>
        <taxon>Bacteria</taxon>
        <taxon>Bacillati</taxon>
        <taxon>Actinomycetota</taxon>
        <taxon>Candidatus Aquicultoria</taxon>
        <taxon>Candidatus Aquicultorales</taxon>
        <taxon>Candidatus Aquicultoraceae</taxon>
        <taxon>Candidatus Aquicultor</taxon>
    </lineage>
</organism>
<reference evidence="2 3" key="1">
    <citation type="journal article" date="2016" name="Nat. Commun.">
        <title>Thousands of microbial genomes shed light on interconnected biogeochemical processes in an aquifer system.</title>
        <authorList>
            <person name="Anantharaman K."/>
            <person name="Brown C.T."/>
            <person name="Hug L.A."/>
            <person name="Sharon I."/>
            <person name="Castelle C.J."/>
            <person name="Probst A.J."/>
            <person name="Thomas B.C."/>
            <person name="Singh A."/>
            <person name="Wilkins M.J."/>
            <person name="Karaoz U."/>
            <person name="Brodie E.L."/>
            <person name="Williams K.H."/>
            <person name="Hubbard S.S."/>
            <person name="Banfield J.F."/>
        </authorList>
    </citation>
    <scope>NUCLEOTIDE SEQUENCE [LARGE SCALE GENOMIC DNA]</scope>
</reference>
<feature type="transmembrane region" description="Helical" evidence="1">
    <location>
        <begin position="7"/>
        <end position="28"/>
    </location>
</feature>
<evidence type="ECO:0000313" key="3">
    <source>
        <dbReference type="Proteomes" id="UP000178086"/>
    </source>
</evidence>
<comment type="caution">
    <text evidence="2">The sequence shown here is derived from an EMBL/GenBank/DDBJ whole genome shotgun (WGS) entry which is preliminary data.</text>
</comment>
<keyword evidence="1" id="KW-1133">Transmembrane helix</keyword>
<evidence type="ECO:0000313" key="2">
    <source>
        <dbReference type="EMBL" id="OFW32775.1"/>
    </source>
</evidence>